<feature type="coiled-coil region" evidence="1">
    <location>
        <begin position="245"/>
        <end position="340"/>
    </location>
</feature>
<dbReference type="PROSITE" id="PS51840">
    <property type="entry name" value="C2_NT"/>
    <property type="match status" value="1"/>
</dbReference>
<organism evidence="3 4">
    <name type="scientific">Artemisia annua</name>
    <name type="common">Sweet wormwood</name>
    <dbReference type="NCBI Taxonomy" id="35608"/>
    <lineage>
        <taxon>Eukaryota</taxon>
        <taxon>Viridiplantae</taxon>
        <taxon>Streptophyta</taxon>
        <taxon>Embryophyta</taxon>
        <taxon>Tracheophyta</taxon>
        <taxon>Spermatophyta</taxon>
        <taxon>Magnoliopsida</taxon>
        <taxon>eudicotyledons</taxon>
        <taxon>Gunneridae</taxon>
        <taxon>Pentapetalae</taxon>
        <taxon>asterids</taxon>
        <taxon>campanulids</taxon>
        <taxon>Asterales</taxon>
        <taxon>Asteraceae</taxon>
        <taxon>Asteroideae</taxon>
        <taxon>Anthemideae</taxon>
        <taxon>Artemisiinae</taxon>
        <taxon>Artemisia</taxon>
    </lineage>
</organism>
<dbReference type="PANTHER" id="PTHR34452:SF12">
    <property type="entry name" value="NT-TYPE C2 DOMAIN-CONTAINING PROTEIN"/>
    <property type="match status" value="1"/>
</dbReference>
<dbReference type="Proteomes" id="UP000245207">
    <property type="component" value="Unassembled WGS sequence"/>
</dbReference>
<dbReference type="PANTHER" id="PTHR34452">
    <property type="entry name" value="MYOSIN HEAVY CHAIN-RELATED PROTEIN"/>
    <property type="match status" value="1"/>
</dbReference>
<dbReference type="EMBL" id="PKPP01005504">
    <property type="protein sequence ID" value="PWA59881.1"/>
    <property type="molecule type" value="Genomic_DNA"/>
</dbReference>
<accession>A0A2U1MF34</accession>
<dbReference type="STRING" id="35608.A0A2U1MF34"/>
<feature type="domain" description="C2 NT-type" evidence="2">
    <location>
        <begin position="6"/>
        <end position="141"/>
    </location>
</feature>
<evidence type="ECO:0000313" key="3">
    <source>
        <dbReference type="EMBL" id="PWA59881.1"/>
    </source>
</evidence>
<dbReference type="InterPro" id="IPR019448">
    <property type="entry name" value="NT-C2"/>
</dbReference>
<evidence type="ECO:0000313" key="4">
    <source>
        <dbReference type="Proteomes" id="UP000245207"/>
    </source>
</evidence>
<feature type="coiled-coil region" evidence="1">
    <location>
        <begin position="479"/>
        <end position="531"/>
    </location>
</feature>
<evidence type="ECO:0000256" key="1">
    <source>
        <dbReference type="SAM" id="Coils"/>
    </source>
</evidence>
<comment type="caution">
    <text evidence="3">The sequence shown here is derived from an EMBL/GenBank/DDBJ whole genome shotgun (WGS) entry which is preliminary data.</text>
</comment>
<protein>
    <submittedName>
        <fullName evidence="3">EEIG1/EHBP1 N-terminal domain-containing protein</fullName>
    </submittedName>
</protein>
<dbReference type="OrthoDB" id="765176at2759"/>
<sequence length="723" mass="83152">MFKSARWKNEKNKIKSVFKLQFHATQLAQLGGDSLMISIIPADVGKPTSRLDKAKVQHGTCYWEKPIYETVKFSQDPKTGRINEKIYYFVVAKDSSRLGSVGEVSIDFASYVEAKKPFSLSLPLKNANSVHVLHVSIQKVQGSFDQSDESDNASQHERSLRTYFGNIDLERTVSSRRTSIGSDIMLSRSNSNSEFNTPKIAKLSQEFSMTKDRSIIQWDWINSTDESSTSTLEGTSEEGSPDAVIQKLKAELKALTRHAEFSELELQTLRKRIVKEMKKSQDLLKEVATLKEELKGYQNREEVKVNGMLLIDEGDPWALLAELRQELKHEKNLSSNLRLQLEESQESNAELVLALEKSKSICYNDQPSKVVDSKSGDDDEEQIELEMIVKEHIGVKETQVLKQKIAVLYGEIELYKRDKDELEMQMEQIALDYEILKQENHDMSYKLERSQIQEQLNMECECPQLDSLENDLKTKSEELSMSRLVIKELEAHIQNLEEELENQAQSFENDLEELTRAKTEQEQRAIRAEDSLRKIRLQNANAATRLQAELKRVSQKMAYTFEVNENAAVKAVNESKKLSAEKRILEDTLIKVKKDLQLVDDLFQEKLAFLENQLTLKSKQIEMFKKEVERMHKIESERSKPIATDRFEDFISQKEKDLQLEIEELERKLDVLVLKTENGQFIVHVCFLKISDYGIWFADSHLAPALANELKTISQLPKCVPSQ</sequence>
<keyword evidence="4" id="KW-1185">Reference proteome</keyword>
<proteinExistence type="predicted"/>
<reference evidence="3 4" key="1">
    <citation type="journal article" date="2018" name="Mol. Plant">
        <title>The genome of Artemisia annua provides insight into the evolution of Asteraceae family and artemisinin biosynthesis.</title>
        <authorList>
            <person name="Shen Q."/>
            <person name="Zhang L."/>
            <person name="Liao Z."/>
            <person name="Wang S."/>
            <person name="Yan T."/>
            <person name="Shi P."/>
            <person name="Liu M."/>
            <person name="Fu X."/>
            <person name="Pan Q."/>
            <person name="Wang Y."/>
            <person name="Lv Z."/>
            <person name="Lu X."/>
            <person name="Zhang F."/>
            <person name="Jiang W."/>
            <person name="Ma Y."/>
            <person name="Chen M."/>
            <person name="Hao X."/>
            <person name="Li L."/>
            <person name="Tang Y."/>
            <person name="Lv G."/>
            <person name="Zhou Y."/>
            <person name="Sun X."/>
            <person name="Brodelius P.E."/>
            <person name="Rose J.K.C."/>
            <person name="Tang K."/>
        </authorList>
    </citation>
    <scope>NUCLEOTIDE SEQUENCE [LARGE SCALE GENOMIC DNA]</scope>
    <source>
        <strain evidence="4">cv. Huhao1</strain>
        <tissue evidence="3">Leaf</tissue>
    </source>
</reference>
<dbReference type="AlphaFoldDB" id="A0A2U1MF34"/>
<dbReference type="Pfam" id="PF10358">
    <property type="entry name" value="NT-C2"/>
    <property type="match status" value="1"/>
</dbReference>
<keyword evidence="1" id="KW-0175">Coiled coil</keyword>
<feature type="coiled-coil region" evidence="1">
    <location>
        <begin position="607"/>
        <end position="675"/>
    </location>
</feature>
<name>A0A2U1MF34_ARTAN</name>
<evidence type="ECO:0000259" key="2">
    <source>
        <dbReference type="PROSITE" id="PS51840"/>
    </source>
</evidence>
<gene>
    <name evidence="3" type="ORF">CTI12_AA384730</name>
</gene>
<feature type="coiled-coil region" evidence="1">
    <location>
        <begin position="405"/>
        <end position="439"/>
    </location>
</feature>